<reference evidence="1 2" key="1">
    <citation type="submission" date="2018-03" db="EMBL/GenBank/DDBJ databases">
        <title>Sequencing of reference strains of Xanthomonas.</title>
        <authorList>
            <person name="Studholme D.J."/>
            <person name="Vicente J."/>
            <person name="Sarris P."/>
        </authorList>
    </citation>
    <scope>NUCLEOTIDE SEQUENCE [LARGE SCALE GENOMIC DNA]</scope>
    <source>
        <strain evidence="1 2">WHRI 5232</strain>
    </source>
</reference>
<gene>
    <name evidence="1" type="ORF">C7T86_12620</name>
</gene>
<evidence type="ECO:0000313" key="1">
    <source>
        <dbReference type="EMBL" id="PUE92964.1"/>
    </source>
</evidence>
<evidence type="ECO:0000313" key="2">
    <source>
        <dbReference type="Proteomes" id="UP000251513"/>
    </source>
</evidence>
<accession>A0AA45BW25</accession>
<comment type="caution">
    <text evidence="1">The sequence shown here is derived from an EMBL/GenBank/DDBJ whole genome shotgun (WGS) entry which is preliminary data.</text>
</comment>
<dbReference type="EMBL" id="PYJH01000025">
    <property type="protein sequence ID" value="PUE92964.1"/>
    <property type="molecule type" value="Genomic_DNA"/>
</dbReference>
<protein>
    <submittedName>
        <fullName evidence="1">Uncharacterized protein</fullName>
    </submittedName>
</protein>
<organism evidence="1 2">
    <name type="scientific">Xanthomonas campestris pv. malvacearum</name>
    <dbReference type="NCBI Taxonomy" id="86040"/>
    <lineage>
        <taxon>Bacteria</taxon>
        <taxon>Pseudomonadati</taxon>
        <taxon>Pseudomonadota</taxon>
        <taxon>Gammaproteobacteria</taxon>
        <taxon>Lysobacterales</taxon>
        <taxon>Lysobacteraceae</taxon>
        <taxon>Xanthomonas</taxon>
    </lineage>
</organism>
<proteinExistence type="predicted"/>
<dbReference type="AlphaFoldDB" id="A0AA45BW25"/>
<sequence length="68" mass="7366">MGCAHGKTPGCCVVGKLRQQRKRRIASLKRADVALLRQCVLPGLLRTRARPHDAPCACSQAVKSRPCA</sequence>
<name>A0AA45BW25_XANCM</name>
<dbReference type="Proteomes" id="UP000251513">
    <property type="component" value="Unassembled WGS sequence"/>
</dbReference>